<dbReference type="InterPro" id="IPR050855">
    <property type="entry name" value="NDM-1-like"/>
</dbReference>
<dbReference type="PANTHER" id="PTHR42951">
    <property type="entry name" value="METALLO-BETA-LACTAMASE DOMAIN-CONTAINING"/>
    <property type="match status" value="1"/>
</dbReference>
<dbReference type="Pfam" id="PF00753">
    <property type="entry name" value="Lactamase_B"/>
    <property type="match status" value="1"/>
</dbReference>
<organism evidence="2 3">
    <name type="scientific">Enemella evansiae</name>
    <dbReference type="NCBI Taxonomy" id="2016499"/>
    <lineage>
        <taxon>Bacteria</taxon>
        <taxon>Bacillati</taxon>
        <taxon>Actinomycetota</taxon>
        <taxon>Actinomycetes</taxon>
        <taxon>Propionibacteriales</taxon>
        <taxon>Propionibacteriaceae</taxon>
        <taxon>Enemella</taxon>
    </lineage>
</organism>
<dbReference type="GO" id="GO:0016787">
    <property type="term" value="F:hydrolase activity"/>
    <property type="evidence" value="ECO:0007669"/>
    <property type="project" value="UniProtKB-KW"/>
</dbReference>
<comment type="caution">
    <text evidence="2">The sequence shown here is derived from an EMBL/GenBank/DDBJ whole genome shotgun (WGS) entry which is preliminary data.</text>
</comment>
<evidence type="ECO:0000259" key="1">
    <source>
        <dbReference type="SMART" id="SM00849"/>
    </source>
</evidence>
<dbReference type="PANTHER" id="PTHR42951:SF4">
    <property type="entry name" value="ACYL-COENZYME A THIOESTERASE MBLAC2"/>
    <property type="match status" value="1"/>
</dbReference>
<evidence type="ECO:0000313" key="3">
    <source>
        <dbReference type="Proteomes" id="UP000215896"/>
    </source>
</evidence>
<dbReference type="SMART" id="SM00849">
    <property type="entry name" value="Lactamase_B"/>
    <property type="match status" value="1"/>
</dbReference>
<reference evidence="2 3" key="1">
    <citation type="submission" date="2017-07" db="EMBL/GenBank/DDBJ databases">
        <title>Draft whole genome sequences of clinical Proprionibacteriaceae strains.</title>
        <authorList>
            <person name="Bernier A.-M."/>
            <person name="Bernard K."/>
            <person name="Domingo M.-C."/>
        </authorList>
    </citation>
    <scope>NUCLEOTIDE SEQUENCE [LARGE SCALE GENOMIC DNA]</scope>
    <source>
        <strain evidence="2 3">NML 030167</strain>
    </source>
</reference>
<dbReference type="SUPFAM" id="SSF56281">
    <property type="entry name" value="Metallo-hydrolase/oxidoreductase"/>
    <property type="match status" value="1"/>
</dbReference>
<dbReference type="Proteomes" id="UP000215896">
    <property type="component" value="Unassembled WGS sequence"/>
</dbReference>
<name>A0A255FXC1_9ACTN</name>
<protein>
    <submittedName>
        <fullName evidence="2">MBL fold metallo-hydrolase</fullName>
    </submittedName>
</protein>
<sequence length="278" mass="29252">MNHSEGEWQPVADGVWRLVAEPDAVTIGLIAGETGAVLVDTGSTPTQGRELAAKVAEVTDKPLVGVAVTHADRDHWFGLAGIEGVTAYGHESLAERVADAETLAEAEALGVAADELRVPERMFSVAAAIDLGGVVVELLHLGAAHTEGDVLVNVPAAGVLFTGDLVEEPAPWFGPRSSPRGWPEVLNMVLGMVRPDTLIVPGHGAVVDLEFLVRQLAALASLPPEAERLVRSGVRLEQAEAEGEWPFDWANVEAGVRTAYGELAADGVRTRLPLAGDH</sequence>
<keyword evidence="3" id="KW-1185">Reference proteome</keyword>
<proteinExistence type="predicted"/>
<dbReference type="OrthoDB" id="2273115at2"/>
<dbReference type="AlphaFoldDB" id="A0A255FXC1"/>
<dbReference type="EMBL" id="NMVO01000019">
    <property type="protein sequence ID" value="OYO07952.1"/>
    <property type="molecule type" value="Genomic_DNA"/>
</dbReference>
<dbReference type="RefSeq" id="WP_094407317.1">
    <property type="nucleotide sequence ID" value="NZ_NMVN01000001.1"/>
</dbReference>
<dbReference type="InterPro" id="IPR036866">
    <property type="entry name" value="RibonucZ/Hydroxyglut_hydro"/>
</dbReference>
<dbReference type="InterPro" id="IPR001279">
    <property type="entry name" value="Metallo-B-lactamas"/>
</dbReference>
<dbReference type="Gene3D" id="3.60.15.10">
    <property type="entry name" value="Ribonuclease Z/Hydroxyacylglutathione hydrolase-like"/>
    <property type="match status" value="1"/>
</dbReference>
<feature type="domain" description="Metallo-beta-lactamase" evidence="1">
    <location>
        <begin position="24"/>
        <end position="203"/>
    </location>
</feature>
<accession>A0A255FXC1</accession>
<gene>
    <name evidence="2" type="ORF">CGZ94_21095</name>
</gene>
<evidence type="ECO:0000313" key="2">
    <source>
        <dbReference type="EMBL" id="OYO07952.1"/>
    </source>
</evidence>
<keyword evidence="2" id="KW-0378">Hydrolase</keyword>
<dbReference type="CDD" id="cd16282">
    <property type="entry name" value="metallo-hydrolase-like_MBL-fold"/>
    <property type="match status" value="1"/>
</dbReference>